<accession>A0AAV4T3E0</accession>
<evidence type="ECO:0000313" key="1">
    <source>
        <dbReference type="EMBL" id="GIY40244.1"/>
    </source>
</evidence>
<protein>
    <submittedName>
        <fullName evidence="1">Uncharacterized protein</fullName>
    </submittedName>
</protein>
<name>A0AAV4T3E0_9ARAC</name>
<organism evidence="1 2">
    <name type="scientific">Caerostris darwini</name>
    <dbReference type="NCBI Taxonomy" id="1538125"/>
    <lineage>
        <taxon>Eukaryota</taxon>
        <taxon>Metazoa</taxon>
        <taxon>Ecdysozoa</taxon>
        <taxon>Arthropoda</taxon>
        <taxon>Chelicerata</taxon>
        <taxon>Arachnida</taxon>
        <taxon>Araneae</taxon>
        <taxon>Araneomorphae</taxon>
        <taxon>Entelegynae</taxon>
        <taxon>Araneoidea</taxon>
        <taxon>Araneidae</taxon>
        <taxon>Caerostris</taxon>
    </lineage>
</organism>
<gene>
    <name evidence="1" type="ORF">CDAR_164861</name>
</gene>
<evidence type="ECO:0000313" key="2">
    <source>
        <dbReference type="Proteomes" id="UP001054837"/>
    </source>
</evidence>
<keyword evidence="2" id="KW-1185">Reference proteome</keyword>
<comment type="caution">
    <text evidence="1">The sequence shown here is derived from an EMBL/GenBank/DDBJ whole genome shotgun (WGS) entry which is preliminary data.</text>
</comment>
<dbReference type="AlphaFoldDB" id="A0AAV4T3E0"/>
<dbReference type="EMBL" id="BPLQ01008900">
    <property type="protein sequence ID" value="GIY40244.1"/>
    <property type="molecule type" value="Genomic_DNA"/>
</dbReference>
<sequence length="121" mass="13226">MNPQIHALSRRQLMPVANPARYATRACTDPQINHGNLSSRQSTQRCKVRGIKPVRTQTRSNLGRIRQKFVLSNPQHTLRASSANQNAEFRNNGFLMDGSAVISLIGRAGIGGLSASLTGFL</sequence>
<reference evidence="1 2" key="1">
    <citation type="submission" date="2021-06" db="EMBL/GenBank/DDBJ databases">
        <title>Caerostris darwini draft genome.</title>
        <authorList>
            <person name="Kono N."/>
            <person name="Arakawa K."/>
        </authorList>
    </citation>
    <scope>NUCLEOTIDE SEQUENCE [LARGE SCALE GENOMIC DNA]</scope>
</reference>
<dbReference type="Proteomes" id="UP001054837">
    <property type="component" value="Unassembled WGS sequence"/>
</dbReference>
<proteinExistence type="predicted"/>